<evidence type="ECO:0000313" key="3">
    <source>
        <dbReference type="EMBL" id="CAH1789731.1"/>
    </source>
</evidence>
<sequence length="937" mass="105779">MSEFLETQNLLVNYQNKILQSDRHASLENTPTVKHPMYKDSQLRSSSKRGEAPRSPSTNSKRGVPTRSPITRIVPTPLRRKNKIRKMSDGKYLPEDPLYQQYRNHALGLSDSKPHLSTDPNVAQQQVRDALTKPTNGIIRAHPGMLDDMNVFGASGDSDYQDEDLKIFRDEAYLKEKEMTRKVLEDVNNSYDEFMSNNDDIASEQDYSAMPKPEYEPPVIPQPTNANTTRPLSAYYDRTSNGRPQYVGLASPEGFTRESVVRTSPTRSPPKPYTALLDEIIAEEKHCTTLSKSQANSQRISSSGISNSGYSMGSLHQPILSSTQKSAGNLELSSGEFRPLPTDTSSSQGVSLQSRTVGGEYRSLVPDSSGQSSLQSQLSQLSSDPYMKQPLNYNYTAEIDPAETSSPVSMNYHDHLEQEALKDSLEMLSPTQRKKHQLMIQKEVLLQEQKRLRKTLMQQEAELKAKQQMLHKQQDKQRSRLNFFEEKGHFPEDCVSETSTQDTIERRDTKEIHVDTGREIYTSKDKLDSIRHNARRVEFNMDEHQSSRTRNPMHHLDQYPVDIYHENNVLESKPESHPQVPSSEQVLLHSMDNRLKQNGFDNDIEDDDPAIHHGIEHHTSATKPQSVHDLEHESMKNIYNSALKNLRDSEKKRQMLIEYEMKLQKAHPPSPPIQPLRNRQVHRSPLNYNQENPNMGNGIQNGYHNVDNSAAIYNGDIHTVPPSDENVNQRTGARRQLQLREEDKLTESMENIHFLSQHGIDVSSLTKSIEKSRRNTATSPISTLPVPDMRQSPGERSVGTSPPPQLIAPPQPSTLNNGHMSPAIYLTPPGSGCSTPTKQGNLPLYLNRQKTTPTRYTPSHDRPSSIMGLVDELESHNSSNGSIHSLQRSQTNLLGGAIIVASPNTSHRYDNLSLIDAEDPLVEAEESKILEEVFFLK</sequence>
<comment type="caution">
    <text evidence="3">The sequence shown here is derived from an EMBL/GenBank/DDBJ whole genome shotgun (WGS) entry which is preliminary data.</text>
</comment>
<dbReference type="OrthoDB" id="5972940at2759"/>
<evidence type="ECO:0000256" key="2">
    <source>
        <dbReference type="SAM" id="MobiDB-lite"/>
    </source>
</evidence>
<feature type="compositionally biased region" description="Basic and acidic residues" evidence="2">
    <location>
        <begin position="37"/>
        <end position="52"/>
    </location>
</feature>
<name>A0A8J1XS45_OWEFU</name>
<feature type="compositionally biased region" description="Low complexity" evidence="2">
    <location>
        <begin position="368"/>
        <end position="383"/>
    </location>
</feature>
<dbReference type="AlphaFoldDB" id="A0A8J1XS45"/>
<feature type="region of interest" description="Disordered" evidence="2">
    <location>
        <begin position="325"/>
        <end position="385"/>
    </location>
</feature>
<organism evidence="3 4">
    <name type="scientific">Owenia fusiformis</name>
    <name type="common">Polychaete worm</name>
    <dbReference type="NCBI Taxonomy" id="6347"/>
    <lineage>
        <taxon>Eukaryota</taxon>
        <taxon>Metazoa</taxon>
        <taxon>Spiralia</taxon>
        <taxon>Lophotrochozoa</taxon>
        <taxon>Annelida</taxon>
        <taxon>Polychaeta</taxon>
        <taxon>Sedentaria</taxon>
        <taxon>Canalipalpata</taxon>
        <taxon>Sabellida</taxon>
        <taxon>Oweniida</taxon>
        <taxon>Oweniidae</taxon>
        <taxon>Owenia</taxon>
    </lineage>
</organism>
<feature type="compositionally biased region" description="Polar residues" evidence="2">
    <location>
        <begin position="342"/>
        <end position="356"/>
    </location>
</feature>
<dbReference type="EMBL" id="CAIIXF020000007">
    <property type="protein sequence ID" value="CAH1789731.1"/>
    <property type="molecule type" value="Genomic_DNA"/>
</dbReference>
<accession>A0A8J1XS45</accession>
<keyword evidence="4" id="KW-1185">Reference proteome</keyword>
<gene>
    <name evidence="3" type="ORF">OFUS_LOCUS15038</name>
</gene>
<evidence type="ECO:0000313" key="4">
    <source>
        <dbReference type="Proteomes" id="UP000749559"/>
    </source>
</evidence>
<feature type="compositionally biased region" description="Pro residues" evidence="2">
    <location>
        <begin position="801"/>
        <end position="812"/>
    </location>
</feature>
<protein>
    <submittedName>
        <fullName evidence="3">Uncharacterized protein</fullName>
    </submittedName>
</protein>
<reference evidence="3" key="1">
    <citation type="submission" date="2022-03" db="EMBL/GenBank/DDBJ databases">
        <authorList>
            <person name="Martin C."/>
        </authorList>
    </citation>
    <scope>NUCLEOTIDE SEQUENCE</scope>
</reference>
<evidence type="ECO:0000256" key="1">
    <source>
        <dbReference type="SAM" id="Coils"/>
    </source>
</evidence>
<feature type="region of interest" description="Disordered" evidence="2">
    <location>
        <begin position="767"/>
        <end position="812"/>
    </location>
</feature>
<proteinExistence type="predicted"/>
<feature type="coiled-coil region" evidence="1">
    <location>
        <begin position="442"/>
        <end position="476"/>
    </location>
</feature>
<dbReference type="Proteomes" id="UP000749559">
    <property type="component" value="Unassembled WGS sequence"/>
</dbReference>
<keyword evidence="1" id="KW-0175">Coiled coil</keyword>
<feature type="region of interest" description="Disordered" evidence="2">
    <location>
        <begin position="23"/>
        <end position="95"/>
    </location>
</feature>